<feature type="domain" description="AMP-dependent synthetase/ligase" evidence="1">
    <location>
        <begin position="17"/>
        <end position="399"/>
    </location>
</feature>
<dbReference type="RefSeq" id="WP_354449369.1">
    <property type="nucleotide sequence ID" value="NZ_JBEPSH010000018.1"/>
</dbReference>
<organism evidence="3 4">
    <name type="scientific">Ottowia thiooxydans</name>
    <dbReference type="NCBI Taxonomy" id="219182"/>
    <lineage>
        <taxon>Bacteria</taxon>
        <taxon>Pseudomonadati</taxon>
        <taxon>Pseudomonadota</taxon>
        <taxon>Betaproteobacteria</taxon>
        <taxon>Burkholderiales</taxon>
        <taxon>Comamonadaceae</taxon>
        <taxon>Ottowia</taxon>
    </lineage>
</organism>
<dbReference type="Pfam" id="PF13193">
    <property type="entry name" value="AMP-binding_C"/>
    <property type="match status" value="1"/>
</dbReference>
<evidence type="ECO:0000313" key="3">
    <source>
        <dbReference type="EMBL" id="MET4580436.1"/>
    </source>
</evidence>
<dbReference type="InterPro" id="IPR020845">
    <property type="entry name" value="AMP-binding_CS"/>
</dbReference>
<protein>
    <submittedName>
        <fullName evidence="3">Fatty-acyl-CoA synthase</fullName>
        <ecNumber evidence="3">6.2.1.-</ecNumber>
    </submittedName>
</protein>
<dbReference type="Proteomes" id="UP001549320">
    <property type="component" value="Unassembled WGS sequence"/>
</dbReference>
<dbReference type="Pfam" id="PF00501">
    <property type="entry name" value="AMP-binding"/>
    <property type="match status" value="1"/>
</dbReference>
<accession>A0ABV2QHA7</accession>
<gene>
    <name evidence="3" type="ORF">ABIE13_005577</name>
</gene>
<dbReference type="PANTHER" id="PTHR43767:SF11">
    <property type="entry name" value="MEDIUM-CHAIN-FATTY-ACID--COA LIGASE"/>
    <property type="match status" value="1"/>
</dbReference>
<dbReference type="InterPro" id="IPR045851">
    <property type="entry name" value="AMP-bd_C_sf"/>
</dbReference>
<reference evidence="3 4" key="1">
    <citation type="submission" date="2024-06" db="EMBL/GenBank/DDBJ databases">
        <title>Sorghum-associated microbial communities from plants grown in Nebraska, USA.</title>
        <authorList>
            <person name="Schachtman D."/>
        </authorList>
    </citation>
    <scope>NUCLEOTIDE SEQUENCE [LARGE SCALE GENOMIC DNA]</scope>
    <source>
        <strain evidence="3 4">2709</strain>
    </source>
</reference>
<dbReference type="InterPro" id="IPR042099">
    <property type="entry name" value="ANL_N_sf"/>
</dbReference>
<dbReference type="GO" id="GO:0016874">
    <property type="term" value="F:ligase activity"/>
    <property type="evidence" value="ECO:0007669"/>
    <property type="project" value="UniProtKB-KW"/>
</dbReference>
<dbReference type="EC" id="6.2.1.-" evidence="3"/>
<evidence type="ECO:0000313" key="4">
    <source>
        <dbReference type="Proteomes" id="UP001549320"/>
    </source>
</evidence>
<evidence type="ECO:0000259" key="1">
    <source>
        <dbReference type="Pfam" id="PF00501"/>
    </source>
</evidence>
<dbReference type="Gene3D" id="3.30.300.30">
    <property type="match status" value="1"/>
</dbReference>
<dbReference type="PROSITE" id="PS00455">
    <property type="entry name" value="AMP_BINDING"/>
    <property type="match status" value="1"/>
</dbReference>
<dbReference type="NCBIfam" id="NF004837">
    <property type="entry name" value="PRK06187.1"/>
    <property type="match status" value="1"/>
</dbReference>
<keyword evidence="3" id="KW-0436">Ligase</keyword>
<comment type="caution">
    <text evidence="3">The sequence shown here is derived from an EMBL/GenBank/DDBJ whole genome shotgun (WGS) entry which is preliminary data.</text>
</comment>
<dbReference type="InterPro" id="IPR050237">
    <property type="entry name" value="ATP-dep_AMP-bd_enzyme"/>
</dbReference>
<dbReference type="SUPFAM" id="SSF56801">
    <property type="entry name" value="Acetyl-CoA synthetase-like"/>
    <property type="match status" value="1"/>
</dbReference>
<dbReference type="InterPro" id="IPR025110">
    <property type="entry name" value="AMP-bd_C"/>
</dbReference>
<dbReference type="EMBL" id="JBEPSH010000018">
    <property type="protein sequence ID" value="MET4580436.1"/>
    <property type="molecule type" value="Genomic_DNA"/>
</dbReference>
<dbReference type="PANTHER" id="PTHR43767">
    <property type="entry name" value="LONG-CHAIN-FATTY-ACID--COA LIGASE"/>
    <property type="match status" value="1"/>
</dbReference>
<evidence type="ECO:0000259" key="2">
    <source>
        <dbReference type="Pfam" id="PF13193"/>
    </source>
</evidence>
<dbReference type="Gene3D" id="3.40.50.12780">
    <property type="entry name" value="N-terminal domain of ligase-like"/>
    <property type="match status" value="1"/>
</dbReference>
<sequence>MRGLMQDWPLLCQRIIEHAARQHGGRRIVTRTPEGPIEVTDYLQLHQLSLRISKRLAAEGIGYGDRVGTVAWSTARHLACWYGIAGLGAVYHPINPRLFAEQIAYIINDAQDRLLLVDSTFVSMLEGVADKIPAVERFVILCDRAHMPVTTLRNAISFEDWLAGTDADFSWPVFDENTGAALTYTSGTTGQPKGVLYSHRSITLMSLTGTAPDMYAFSSHDVVLQVIPMSHANGWSWPFSAPMTGAGLVFPGAKLDAESLLELIQAERVTMSGGVPTVWQTILSHCAAKGVRLDSLQRVYVGGSACSRALLEELQKHGVEVRSGFGMTEMGPMSGIGSHIPETLHLPPEQEMAIRQSQGRAPFLVEYKLVNDTDEVQPWDGRSQGHLRARGPCIAGAYFGKPAGSALDSDGFFDTGDIAVIDKLGFVHLTDRAKDLVKSGGEWISSIDLENHAMSFPGVKETAVVGITHPKWDERPLLLVVPQPGVLINKQAMLDFLATRVANWWLPDDVVTVPEIPHTATGKINKAAIRQAYASHYTPGPA</sequence>
<feature type="domain" description="AMP-binding enzyme C-terminal" evidence="2">
    <location>
        <begin position="449"/>
        <end position="523"/>
    </location>
</feature>
<proteinExistence type="predicted"/>
<keyword evidence="4" id="KW-1185">Reference proteome</keyword>
<name>A0ABV2QHA7_9BURK</name>
<dbReference type="InterPro" id="IPR000873">
    <property type="entry name" value="AMP-dep_synth/lig_dom"/>
</dbReference>
<dbReference type="CDD" id="cd12119">
    <property type="entry name" value="ttLC_FACS_AlkK_like"/>
    <property type="match status" value="1"/>
</dbReference>